<evidence type="ECO:0000313" key="12">
    <source>
        <dbReference type="EMBL" id="OGG31338.1"/>
    </source>
</evidence>
<comment type="caution">
    <text evidence="10">Lacks conserved residue(s) required for the propagation of feature annotation.</text>
</comment>
<dbReference type="PANTHER" id="PTHR30425:SF1">
    <property type="entry name" value="PHOSPHATE TRANSPORT SYSTEM PERMEASE PROTEIN PSTC"/>
    <property type="match status" value="1"/>
</dbReference>
<keyword evidence="8 9" id="KW-0472">Membrane</keyword>
<dbReference type="EMBL" id="MFJX01000014">
    <property type="protein sequence ID" value="OGG31338.1"/>
    <property type="molecule type" value="Genomic_DNA"/>
</dbReference>
<evidence type="ECO:0000256" key="4">
    <source>
        <dbReference type="ARBA" id="ARBA00022475"/>
    </source>
</evidence>
<sequence length="283" mass="30074">MKYKKEYLVESSIRIIAFSTIAILAVITLFIFSQGMPFFFGHTISGMVLGLVWTPKEGVFGIFPMIVGSILITIGALAVGVPLGIACAIYLAEFTHKRVRAVLKPTIELLAGIPSVVYGFIGIVVLAPFVRIYLGGSGLSILTASVVLGIMILPTVISVSVDALLAVPHSYKEGSIALGATEWQTIYRVLLPAAKSGILAGVILGLGRAIGETMAVIMISGNAVKLPGSPLDSVRTLTSHIALEMGYAMGDHRSALFASAIILFLFILTLNVIAMSIMKRRIK</sequence>
<accession>A0A1F6B343</accession>
<dbReference type="InterPro" id="IPR035906">
    <property type="entry name" value="MetI-like_sf"/>
</dbReference>
<evidence type="ECO:0000256" key="7">
    <source>
        <dbReference type="ARBA" id="ARBA00022989"/>
    </source>
</evidence>
<comment type="subcellular location">
    <subcellularLocation>
        <location evidence="1 9">Cell membrane</location>
        <topology evidence="1 9">Multi-pass membrane protein</topology>
    </subcellularLocation>
</comment>
<feature type="domain" description="ABC transmembrane type-1" evidence="11">
    <location>
        <begin position="66"/>
        <end position="274"/>
    </location>
</feature>
<dbReference type="PANTHER" id="PTHR30425">
    <property type="entry name" value="PHOSPHATE TRANSPORT SYSTEM PERMEASE PROTEIN PST"/>
    <property type="match status" value="1"/>
</dbReference>
<evidence type="ECO:0000259" key="11">
    <source>
        <dbReference type="PROSITE" id="PS50928"/>
    </source>
</evidence>
<keyword evidence="6 9" id="KW-0812">Transmembrane</keyword>
<dbReference type="SUPFAM" id="SSF161098">
    <property type="entry name" value="MetI-like"/>
    <property type="match status" value="1"/>
</dbReference>
<dbReference type="InterPro" id="IPR051124">
    <property type="entry name" value="Phosphate_Transport_Permease"/>
</dbReference>
<dbReference type="InterPro" id="IPR000515">
    <property type="entry name" value="MetI-like"/>
</dbReference>
<keyword evidence="7 9" id="KW-1133">Transmembrane helix</keyword>
<dbReference type="GO" id="GO:0006817">
    <property type="term" value="P:phosphate ion transport"/>
    <property type="evidence" value="ECO:0007669"/>
    <property type="project" value="UniProtKB-KW"/>
</dbReference>
<feature type="transmembrane region" description="Helical" evidence="9">
    <location>
        <begin position="12"/>
        <end position="32"/>
    </location>
</feature>
<dbReference type="AlphaFoldDB" id="A0A1F6B343"/>
<evidence type="ECO:0000256" key="5">
    <source>
        <dbReference type="ARBA" id="ARBA00022592"/>
    </source>
</evidence>
<evidence type="ECO:0000256" key="3">
    <source>
        <dbReference type="ARBA" id="ARBA00022448"/>
    </source>
</evidence>
<dbReference type="PROSITE" id="PS50928">
    <property type="entry name" value="ABC_TM1"/>
    <property type="match status" value="1"/>
</dbReference>
<evidence type="ECO:0000256" key="6">
    <source>
        <dbReference type="ARBA" id="ARBA00022692"/>
    </source>
</evidence>
<proteinExistence type="inferred from homology"/>
<protein>
    <recommendedName>
        <fullName evidence="10">Phosphate transport system permease protein</fullName>
    </recommendedName>
</protein>
<dbReference type="GO" id="GO:0005315">
    <property type="term" value="F:phosphate transmembrane transporter activity"/>
    <property type="evidence" value="ECO:0007669"/>
    <property type="project" value="InterPro"/>
</dbReference>
<reference evidence="12 13" key="1">
    <citation type="journal article" date="2016" name="Nat. Commun.">
        <title>Thousands of microbial genomes shed light on interconnected biogeochemical processes in an aquifer system.</title>
        <authorList>
            <person name="Anantharaman K."/>
            <person name="Brown C.T."/>
            <person name="Hug L.A."/>
            <person name="Sharon I."/>
            <person name="Castelle C.J."/>
            <person name="Probst A.J."/>
            <person name="Thomas B.C."/>
            <person name="Singh A."/>
            <person name="Wilkins M.J."/>
            <person name="Karaoz U."/>
            <person name="Brodie E.L."/>
            <person name="Williams K.H."/>
            <person name="Hubbard S.S."/>
            <person name="Banfield J.F."/>
        </authorList>
    </citation>
    <scope>NUCLEOTIDE SEQUENCE [LARGE SCALE GENOMIC DNA]</scope>
</reference>
<evidence type="ECO:0000256" key="10">
    <source>
        <dbReference type="RuleBase" id="RU363054"/>
    </source>
</evidence>
<comment type="function">
    <text evidence="10">Part of the binding-protein-dependent transport system for phosphate; probably responsible for the translocation of the substrate across the membrane.</text>
</comment>
<feature type="transmembrane region" description="Helical" evidence="9">
    <location>
        <begin position="111"/>
        <end position="134"/>
    </location>
</feature>
<comment type="similarity">
    <text evidence="2 10">Belongs to the binding-protein-dependent transport system permease family. CysTW subfamily.</text>
</comment>
<dbReference type="Gene3D" id="1.10.3720.10">
    <property type="entry name" value="MetI-like"/>
    <property type="match status" value="1"/>
</dbReference>
<feature type="transmembrane region" description="Helical" evidence="9">
    <location>
        <begin position="141"/>
        <end position="161"/>
    </location>
</feature>
<dbReference type="Pfam" id="PF00528">
    <property type="entry name" value="BPD_transp_1"/>
    <property type="match status" value="1"/>
</dbReference>
<dbReference type="NCBIfam" id="TIGR02138">
    <property type="entry name" value="phosphate_pstC"/>
    <property type="match status" value="1"/>
</dbReference>
<keyword evidence="4 10" id="KW-1003">Cell membrane</keyword>
<dbReference type="GO" id="GO:0005886">
    <property type="term" value="C:plasma membrane"/>
    <property type="evidence" value="ECO:0007669"/>
    <property type="project" value="UniProtKB-SubCell"/>
</dbReference>
<dbReference type="CDD" id="cd06261">
    <property type="entry name" value="TM_PBP2"/>
    <property type="match status" value="1"/>
</dbReference>
<evidence type="ECO:0000313" key="13">
    <source>
        <dbReference type="Proteomes" id="UP000176450"/>
    </source>
</evidence>
<organism evidence="12 13">
    <name type="scientific">Candidatus Gottesmanbacteria bacterium RIFCSPLOWO2_01_FULL_46_9</name>
    <dbReference type="NCBI Taxonomy" id="1798394"/>
    <lineage>
        <taxon>Bacteria</taxon>
        <taxon>Candidatus Gottesmaniibacteriota</taxon>
    </lineage>
</organism>
<feature type="transmembrane region" description="Helical" evidence="9">
    <location>
        <begin position="255"/>
        <end position="278"/>
    </location>
</feature>
<keyword evidence="5 10" id="KW-0592">Phosphate transport</keyword>
<name>A0A1F6B343_9BACT</name>
<evidence type="ECO:0000256" key="9">
    <source>
        <dbReference type="RuleBase" id="RU363032"/>
    </source>
</evidence>
<dbReference type="Proteomes" id="UP000176450">
    <property type="component" value="Unassembled WGS sequence"/>
</dbReference>
<dbReference type="InterPro" id="IPR011864">
    <property type="entry name" value="Phosphate_PstC"/>
</dbReference>
<feature type="transmembrane region" description="Helical" evidence="9">
    <location>
        <begin position="66"/>
        <end position="91"/>
    </location>
</feature>
<gene>
    <name evidence="12" type="ORF">A3A63_00715</name>
</gene>
<keyword evidence="3 9" id="KW-0813">Transport</keyword>
<evidence type="ECO:0000256" key="8">
    <source>
        <dbReference type="ARBA" id="ARBA00023136"/>
    </source>
</evidence>
<comment type="caution">
    <text evidence="12">The sequence shown here is derived from an EMBL/GenBank/DDBJ whole genome shotgun (WGS) entry which is preliminary data.</text>
</comment>
<evidence type="ECO:0000256" key="2">
    <source>
        <dbReference type="ARBA" id="ARBA00007069"/>
    </source>
</evidence>
<evidence type="ECO:0000256" key="1">
    <source>
        <dbReference type="ARBA" id="ARBA00004651"/>
    </source>
</evidence>